<dbReference type="AlphaFoldDB" id="A0A177ZHQ3"/>
<dbReference type="Proteomes" id="UP000077881">
    <property type="component" value="Unassembled WGS sequence"/>
</dbReference>
<sequence>MKEKRKWIYVSLIIILVLPILFFYNAFNGNPVSKWAAASVLNNYLQETYPNQEFNVDNGFYNFKIGGYSFDVNKIGSEDQHQYELNITGLFKPKVTYDEIYYANLDQPLIEKWQEEAAIELDEIFQDIKGIVHINIQLEVQKGSYSLDTNWNKDLQLEKPIYIDILMDASQLPKKELLVAEMKKMQSDLKSAGYTYDTVNINANLFDKDSKDDQGYLKYASFFTADQKISLRDIEEYNQ</sequence>
<keyword evidence="1" id="KW-0472">Membrane</keyword>
<keyword evidence="5" id="KW-1185">Reference proteome</keyword>
<evidence type="ECO:0000313" key="4">
    <source>
        <dbReference type="EMBL" id="OAK67452.1"/>
    </source>
</evidence>
<gene>
    <name evidence="4" type="ORF">ABB05_20145</name>
</gene>
<dbReference type="EMBL" id="LDJR01000060">
    <property type="protein sequence ID" value="OAK67452.1"/>
    <property type="molecule type" value="Genomic_DNA"/>
</dbReference>
<organism evidence="4 5">
    <name type="scientific">Lederbergia galactosidilytica</name>
    <dbReference type="NCBI Taxonomy" id="217031"/>
    <lineage>
        <taxon>Bacteria</taxon>
        <taxon>Bacillati</taxon>
        <taxon>Bacillota</taxon>
        <taxon>Bacilli</taxon>
        <taxon>Bacillales</taxon>
        <taxon>Bacillaceae</taxon>
        <taxon>Lederbergia</taxon>
    </lineage>
</organism>
<evidence type="ECO:0000259" key="3">
    <source>
        <dbReference type="Pfam" id="PF25425"/>
    </source>
</evidence>
<dbReference type="OrthoDB" id="2450450at2"/>
<feature type="domain" description="YfjL-like N-terminal" evidence="3">
    <location>
        <begin position="4"/>
        <end position="99"/>
    </location>
</feature>
<name>A0A177ZHQ3_9BACI</name>
<feature type="transmembrane region" description="Helical" evidence="1">
    <location>
        <begin position="7"/>
        <end position="27"/>
    </location>
</feature>
<dbReference type="Pfam" id="PF24911">
    <property type="entry name" value="YfjL_C"/>
    <property type="match status" value="1"/>
</dbReference>
<dbReference type="Pfam" id="PF25425">
    <property type="entry name" value="YfjL_N"/>
    <property type="match status" value="1"/>
</dbReference>
<keyword evidence="1" id="KW-1133">Transmembrane helix</keyword>
<evidence type="ECO:0000256" key="1">
    <source>
        <dbReference type="SAM" id="Phobius"/>
    </source>
</evidence>
<keyword evidence="1" id="KW-0812">Transmembrane</keyword>
<evidence type="ECO:0000313" key="5">
    <source>
        <dbReference type="Proteomes" id="UP000077881"/>
    </source>
</evidence>
<dbReference type="InterPro" id="IPR057359">
    <property type="entry name" value="YfjL_N"/>
</dbReference>
<proteinExistence type="predicted"/>
<dbReference type="PATRIC" id="fig|217031.6.peg.4374"/>
<dbReference type="RefSeq" id="WP_057985719.1">
    <property type="nucleotide sequence ID" value="NZ_JAGGKH010000024.1"/>
</dbReference>
<feature type="domain" description="YfjL-like C-terminal" evidence="2">
    <location>
        <begin position="116"/>
        <end position="235"/>
    </location>
</feature>
<reference evidence="4 5" key="1">
    <citation type="submission" date="2015-05" db="EMBL/GenBank/DDBJ databases">
        <title>Comparison of genome.</title>
        <authorList>
            <person name="Zheng Z."/>
            <person name="Sun M."/>
        </authorList>
    </citation>
    <scope>NUCLEOTIDE SEQUENCE [LARGE SCALE GENOMIC DNA]</scope>
    <source>
        <strain evidence="4 5">G25-74</strain>
    </source>
</reference>
<accession>A0A177ZHQ3</accession>
<evidence type="ECO:0000259" key="2">
    <source>
        <dbReference type="Pfam" id="PF24911"/>
    </source>
</evidence>
<dbReference type="InterPro" id="IPR056905">
    <property type="entry name" value="YfjL_C"/>
</dbReference>
<protein>
    <submittedName>
        <fullName evidence="4">Uncharacterized protein</fullName>
    </submittedName>
</protein>
<dbReference type="STRING" id="217031.ABB05_20145"/>
<comment type="caution">
    <text evidence="4">The sequence shown here is derived from an EMBL/GenBank/DDBJ whole genome shotgun (WGS) entry which is preliminary data.</text>
</comment>